<organism evidence="4 5">
    <name type="scientific">Vibrio metschnikovii</name>
    <dbReference type="NCBI Taxonomy" id="28172"/>
    <lineage>
        <taxon>Bacteria</taxon>
        <taxon>Pseudomonadati</taxon>
        <taxon>Pseudomonadota</taxon>
        <taxon>Gammaproteobacteria</taxon>
        <taxon>Vibrionales</taxon>
        <taxon>Vibrionaceae</taxon>
        <taxon>Vibrio</taxon>
    </lineage>
</organism>
<evidence type="ECO:0000313" key="5">
    <source>
        <dbReference type="Proteomes" id="UP000615796"/>
    </source>
</evidence>
<protein>
    <recommendedName>
        <fullName evidence="3">UPF0319 protein H8Q88_05985</fullName>
    </recommendedName>
</protein>
<dbReference type="InterPro" id="IPR018635">
    <property type="entry name" value="UPF0319"/>
</dbReference>
<proteinExistence type="inferred from homology"/>
<evidence type="ECO:0000256" key="2">
    <source>
        <dbReference type="ARBA" id="ARBA00022729"/>
    </source>
</evidence>
<dbReference type="Proteomes" id="UP000615796">
    <property type="component" value="Unassembled WGS sequence"/>
</dbReference>
<evidence type="ECO:0000256" key="3">
    <source>
        <dbReference type="HAMAP-Rule" id="MF_00789"/>
    </source>
</evidence>
<keyword evidence="2 3" id="KW-0732">Signal</keyword>
<dbReference type="AlphaFoldDB" id="A0A9X0R6J4"/>
<gene>
    <name evidence="4" type="ORF">H8Q88_05985</name>
</gene>
<dbReference type="PANTHER" id="PTHR38108">
    <property type="entry name" value="UPF0319 PROTEIN YCCT"/>
    <property type="match status" value="1"/>
</dbReference>
<dbReference type="RefSeq" id="WP_158145260.1">
    <property type="nucleotide sequence ID" value="NZ_CAWQCN010000067.1"/>
</dbReference>
<feature type="chain" id="PRO_5043057933" description="UPF0319 protein H8Q88_05985" evidence="3">
    <location>
        <begin position="22"/>
        <end position="207"/>
    </location>
</feature>
<feature type="signal peptide" evidence="3">
    <location>
        <begin position="1"/>
        <end position="21"/>
    </location>
</feature>
<dbReference type="NCBIfam" id="NF003383">
    <property type="entry name" value="PRK04517.1"/>
    <property type="match status" value="1"/>
</dbReference>
<accession>A0A9X0R6J4</accession>
<comment type="similarity">
    <text evidence="1 3">Belongs to the UPF0319 family.</text>
</comment>
<dbReference type="PANTHER" id="PTHR38108:SF1">
    <property type="entry name" value="UPF0319 PROTEIN YCCT"/>
    <property type="match status" value="1"/>
</dbReference>
<reference evidence="4" key="1">
    <citation type="submission" date="2020-08" db="EMBL/GenBank/DDBJ databases">
        <title>Genome Sequencing and Pan-Genome Analysis of Migratory bird Vibrio Strains, Inner Mongolia.</title>
        <authorList>
            <person name="Zheng L."/>
        </authorList>
    </citation>
    <scope>NUCLEOTIDE SEQUENCE</scope>
    <source>
        <strain evidence="4">M13F</strain>
    </source>
</reference>
<dbReference type="Pfam" id="PF09829">
    <property type="entry name" value="DUF2057"/>
    <property type="match status" value="1"/>
</dbReference>
<dbReference type="EMBL" id="JACRUP010000002">
    <property type="protein sequence ID" value="MBC5850507.1"/>
    <property type="molecule type" value="Genomic_DNA"/>
</dbReference>
<evidence type="ECO:0000313" key="4">
    <source>
        <dbReference type="EMBL" id="MBC5850507.1"/>
    </source>
</evidence>
<evidence type="ECO:0000256" key="1">
    <source>
        <dbReference type="ARBA" id="ARBA00008490"/>
    </source>
</evidence>
<comment type="caution">
    <text evidence="4">The sequence shown here is derived from an EMBL/GenBank/DDBJ whole genome shotgun (WGS) entry which is preliminary data.</text>
</comment>
<keyword evidence="5" id="KW-1185">Reference proteome</keyword>
<sequence length="207" mass="23080" precursor="true">MNAIKPLSCLFAIVFSAATLAKVTIDIPDSINMLVVNGEKPAVSGGFFSAKKTLTLEDGQQQIVFRYQPYFTQGNDRIQVESEVIVATFSAQETNLTFGLPTYRNAVDAENNIRHLTWSLQDSNGQSVALQQDRLIKPGMQIGRNYQQELLEYNRTGGPAAIVTTTSVSNNIKAPQAIDNTAEEMLYFWYNKADAATQEKFKRFINQ</sequence>
<name>A0A9X0R6J4_VIBME</name>
<dbReference type="HAMAP" id="MF_00789">
    <property type="entry name" value="UPF0319"/>
    <property type="match status" value="1"/>
</dbReference>